<organism evidence="1 2">
    <name type="scientific">Cylicostephanus goldi</name>
    <name type="common">Nematode worm</name>
    <dbReference type="NCBI Taxonomy" id="71465"/>
    <lineage>
        <taxon>Eukaryota</taxon>
        <taxon>Metazoa</taxon>
        <taxon>Ecdysozoa</taxon>
        <taxon>Nematoda</taxon>
        <taxon>Chromadorea</taxon>
        <taxon>Rhabditida</taxon>
        <taxon>Rhabditina</taxon>
        <taxon>Rhabditomorpha</taxon>
        <taxon>Strongyloidea</taxon>
        <taxon>Strongylidae</taxon>
        <taxon>Cylicostephanus</taxon>
    </lineage>
</organism>
<feature type="non-terminal residue" evidence="1">
    <location>
        <position position="271"/>
    </location>
</feature>
<evidence type="ECO:0000313" key="2">
    <source>
        <dbReference type="Proteomes" id="UP000271889"/>
    </source>
</evidence>
<proteinExistence type="predicted"/>
<dbReference type="InterPro" id="IPR005312">
    <property type="entry name" value="DUF1759"/>
</dbReference>
<name>A0A3P6TIN7_CYLGO</name>
<evidence type="ECO:0000313" key="1">
    <source>
        <dbReference type="EMBL" id="VDK83199.1"/>
    </source>
</evidence>
<sequence length="271" mass="30679">MSTATTVESYLPKVVKAIEDLQAARKQVSPDLLSPLVSDAPASEQLHQLEQRQAAAYFHIVGLKEALSLLRERRALLLYHITTSNSPTDQEAYSRFEEKYGVDQHQADTEALLRTLQDTQEADSEQFQTLRIHRLANSISEDKHTDTTGIVTTPQRQDRTDADNAARLQTVDPQLDAVQQLEHLQLTPTQTMGQSRMVSSSSQYVPIHLEKLTLPHFDGDVTKFQQFWCAFELAVHNDPNIDPNMKYLYLMNLIKGEAEVVLQDLEPGRNN</sequence>
<dbReference type="AlphaFoldDB" id="A0A3P6TIN7"/>
<dbReference type="Proteomes" id="UP000271889">
    <property type="component" value="Unassembled WGS sequence"/>
</dbReference>
<dbReference type="EMBL" id="UYRV01029156">
    <property type="protein sequence ID" value="VDK83199.1"/>
    <property type="molecule type" value="Genomic_DNA"/>
</dbReference>
<dbReference type="Pfam" id="PF03564">
    <property type="entry name" value="DUF1759"/>
    <property type="match status" value="1"/>
</dbReference>
<accession>A0A3P6TIN7</accession>
<dbReference type="OrthoDB" id="5865523at2759"/>
<keyword evidence="2" id="KW-1185">Reference proteome</keyword>
<protein>
    <submittedName>
        <fullName evidence="1">Uncharacterized protein</fullName>
    </submittedName>
</protein>
<gene>
    <name evidence="1" type="ORF">CGOC_LOCUS8095</name>
</gene>
<reference evidence="1 2" key="1">
    <citation type="submission" date="2018-11" db="EMBL/GenBank/DDBJ databases">
        <authorList>
            <consortium name="Pathogen Informatics"/>
        </authorList>
    </citation>
    <scope>NUCLEOTIDE SEQUENCE [LARGE SCALE GENOMIC DNA]</scope>
</reference>